<dbReference type="OrthoDB" id="68020at2759"/>
<name>A0A815LK24_ADIRI</name>
<keyword evidence="2" id="KW-0597">Phosphoprotein</keyword>
<evidence type="ECO:0000313" key="9">
    <source>
        <dbReference type="EMBL" id="CAF1405286.1"/>
    </source>
</evidence>
<dbReference type="GO" id="GO:0006384">
    <property type="term" value="P:transcription initiation at RNA polymerase III promoter"/>
    <property type="evidence" value="ECO:0007669"/>
    <property type="project" value="InterPro"/>
</dbReference>
<keyword evidence="6" id="KW-0863">Zinc-finger</keyword>
<feature type="compositionally biased region" description="Polar residues" evidence="7">
    <location>
        <begin position="692"/>
        <end position="702"/>
    </location>
</feature>
<dbReference type="Proteomes" id="UP000663852">
    <property type="component" value="Unassembled WGS sequence"/>
</dbReference>
<feature type="region of interest" description="Disordered" evidence="7">
    <location>
        <begin position="326"/>
        <end position="372"/>
    </location>
</feature>
<proteinExistence type="predicted"/>
<feature type="region of interest" description="Disordered" evidence="7">
    <location>
        <begin position="1193"/>
        <end position="1218"/>
    </location>
</feature>
<keyword evidence="4" id="KW-0804">Transcription</keyword>
<protein>
    <recommendedName>
        <fullName evidence="8">C2H2-type domain-containing protein</fullName>
    </recommendedName>
</protein>
<dbReference type="GO" id="GO:0000127">
    <property type="term" value="C:transcription factor TFIIIC complex"/>
    <property type="evidence" value="ECO:0007669"/>
    <property type="project" value="InterPro"/>
</dbReference>
<evidence type="ECO:0000256" key="3">
    <source>
        <dbReference type="ARBA" id="ARBA00023125"/>
    </source>
</evidence>
<keyword evidence="5" id="KW-0539">Nucleus</keyword>
<feature type="compositionally biased region" description="Polar residues" evidence="7">
    <location>
        <begin position="1104"/>
        <end position="1113"/>
    </location>
</feature>
<feature type="compositionally biased region" description="Basic residues" evidence="7">
    <location>
        <begin position="1089"/>
        <end position="1098"/>
    </location>
</feature>
<accession>A0A815LK24</accession>
<evidence type="ECO:0000256" key="6">
    <source>
        <dbReference type="PROSITE-ProRule" id="PRU00042"/>
    </source>
</evidence>
<feature type="domain" description="C2H2-type" evidence="8">
    <location>
        <begin position="1672"/>
        <end position="1700"/>
    </location>
</feature>
<feature type="compositionally biased region" description="Basic residues" evidence="7">
    <location>
        <begin position="1693"/>
        <end position="1702"/>
    </location>
</feature>
<feature type="compositionally biased region" description="Acidic residues" evidence="7">
    <location>
        <begin position="1594"/>
        <end position="1611"/>
    </location>
</feature>
<evidence type="ECO:0000256" key="2">
    <source>
        <dbReference type="ARBA" id="ARBA00022553"/>
    </source>
</evidence>
<dbReference type="EMBL" id="CAJNOJ010000335">
    <property type="protein sequence ID" value="CAF1405286.1"/>
    <property type="molecule type" value="Genomic_DNA"/>
</dbReference>
<feature type="compositionally biased region" description="Basic and acidic residues" evidence="7">
    <location>
        <begin position="1631"/>
        <end position="1648"/>
    </location>
</feature>
<feature type="region of interest" description="Disordered" evidence="7">
    <location>
        <begin position="679"/>
        <end position="711"/>
    </location>
</feature>
<feature type="region of interest" description="Disordered" evidence="7">
    <location>
        <begin position="1089"/>
        <end position="1113"/>
    </location>
</feature>
<reference evidence="9" key="1">
    <citation type="submission" date="2021-02" db="EMBL/GenBank/DDBJ databases">
        <authorList>
            <person name="Nowell W R."/>
        </authorList>
    </citation>
    <scope>NUCLEOTIDE SEQUENCE</scope>
</reference>
<evidence type="ECO:0000256" key="7">
    <source>
        <dbReference type="SAM" id="MobiDB-lite"/>
    </source>
</evidence>
<feature type="region of interest" description="Disordered" evidence="7">
    <location>
        <begin position="480"/>
        <end position="499"/>
    </location>
</feature>
<gene>
    <name evidence="9" type="ORF">EDS130_LOCUS36310</name>
</gene>
<dbReference type="PROSITE" id="PS50157">
    <property type="entry name" value="ZINC_FINGER_C2H2_2"/>
    <property type="match status" value="1"/>
</dbReference>
<dbReference type="GO" id="GO:0008270">
    <property type="term" value="F:zinc ion binding"/>
    <property type="evidence" value="ECO:0007669"/>
    <property type="project" value="UniProtKB-KW"/>
</dbReference>
<feature type="compositionally biased region" description="Basic residues" evidence="7">
    <location>
        <begin position="1196"/>
        <end position="1206"/>
    </location>
</feature>
<dbReference type="Pfam" id="PF04182">
    <property type="entry name" value="B-block_TFIIIC"/>
    <property type="match status" value="1"/>
</dbReference>
<feature type="compositionally biased region" description="Polar residues" evidence="7">
    <location>
        <begin position="1703"/>
        <end position="1717"/>
    </location>
</feature>
<keyword evidence="6" id="KW-0479">Metal-binding</keyword>
<feature type="region of interest" description="Disordered" evidence="7">
    <location>
        <begin position="546"/>
        <end position="565"/>
    </location>
</feature>
<dbReference type="InterPro" id="IPR013087">
    <property type="entry name" value="Znf_C2H2_type"/>
</dbReference>
<organism evidence="9 10">
    <name type="scientific">Adineta ricciae</name>
    <name type="common">Rotifer</name>
    <dbReference type="NCBI Taxonomy" id="249248"/>
    <lineage>
        <taxon>Eukaryota</taxon>
        <taxon>Metazoa</taxon>
        <taxon>Spiralia</taxon>
        <taxon>Gnathifera</taxon>
        <taxon>Rotifera</taxon>
        <taxon>Eurotatoria</taxon>
        <taxon>Bdelloidea</taxon>
        <taxon>Adinetida</taxon>
        <taxon>Adinetidae</taxon>
        <taxon>Adineta</taxon>
    </lineage>
</organism>
<dbReference type="InterPro" id="IPR044210">
    <property type="entry name" value="Tfc3-like"/>
</dbReference>
<evidence type="ECO:0000313" key="10">
    <source>
        <dbReference type="Proteomes" id="UP000663852"/>
    </source>
</evidence>
<keyword evidence="6" id="KW-0862">Zinc</keyword>
<dbReference type="PANTHER" id="PTHR15180">
    <property type="entry name" value="GENERAL TRANSCRIPTION FACTOR 3C POLYPEPTIDE 1"/>
    <property type="match status" value="1"/>
</dbReference>
<sequence length="2082" mass="242720">MNWNYCRDILIDELAVEGLEGCTFNHLYTIVEPLLLPTDNRLSNENYLRSYLWKILLSCSCIELYELPVKLLPPASLNNLAVENVELNQRGYSSSYHQRKLISNRTAYMNLDDVSTLDRIHLVVEQNVREFRIIQGQFDTKQLFSKYEYALLECICKTRSKGISTSGNDGLAKIFNINSKSLFYYLKQLIALDIIKKLNLTRQLVGTLKQPILILTRYITKNDYMNSKYTIIDRLSSYLGQCKNHSCERNHLKSYLSLGEKSFRSLMRKCKRLNLIEKYNKTMNEYELKRCLSNEQDSPTATTTTLICLNNRTRLRSYTFFRLKSNDNTQKDDDEEIASSSDENEQSEDEEEVEEEALDDEDDSNMLPLSEASSQLDQNNLKLYVDRPYHFQYYELLEQVKEIGLSQRDLANICHLSFYSARSEIKSLTKNMKHISLKSVQLNQKGKIMENRILLKKFMPSTTTAKSLTANHNVRQQIISKTPRAKRKKDSAKQKDIETTIIDSPSSVPSAALNSPSFIKCEPVDAEHLDNEPLLSRLLSSETVWRPSTQSVRQESTKKKSKTRVNPVKRINIKREHRLDLIRSYMQEHPICTLTDLRATIMSSEREEGLTIHMDRKTLDKLVDELEKVHHFLFRFTARIKQSRTIICLAMISPDISPDCDKIQQFKIELSQDTIEIPSTNKSKPISRERLSTTTVTNPQEHVSQEEKLMNDDESKNTIDNFFNNGLEEEKIALLKKKSLENVNGFGNCYGYVYKFQRCAILHKFMFYLLYGYEGNLEQEDLDTSFDSEQSLVSTLPEVQAILDSIPNTRRYTNVNQGANWKTFVPPLDTRGRSIPPGCLYLDDFLMCMPISIFLAIVYVPYKVPGLMELLSHPTKRYILVRDLPAEMRYPLVVRRHYLYRIIEVLKYLSTLGLITFVDRPTISRLEKLNTLIYLHPKAYLINTINQTNNSNGPIENMSNYPKQMYNFTSLTHVNRYWFDLIEIALNTYRVKIFSRKQERSHIVEVLKQAAKPIPMENIEETKTPLGKSNGPAGFDYDLYLFLRKSWKLPYNNKRILKLLNREANHCCIPVCELRVPIDVALKRSYTRHLTQKRKNNSRKRDMNMSTTSFDNSSIHLTTTAPSSLHRSRRTTHFVTKPLPGVEYYGHLSRYIVPYDLLNQLQFVDRRKKLLYQYTREKNKGILHRFNEILQDTSTKKNKTRKGKKGKGNDDQDSDEDLEHVNSTALRVRWSPIEERVISLINTALTFYLPRKQTENSDSSKDSTTTGSRRPAAFLPFNKELFRACLVRILPRSARSKTPQNVVRKIKNDMTQQTRLTQLEHLSVLCSTDTYLLTFRNEAKRYLKQRFRSNEHFFLLLFERIFLKFQNFIRTGYLHCIPQGTIEYLPCSREELFKQYTIIGKPTTDLSSLYQPETTKSILSSTINMATHSSLLSNERSGTAKAFILHYIFSQYPESLLNEVVYRLMHTDAVITLTKSNDIQRKISSEASTFLAGRAYHINQRYIYRWYTYMPATVLHETYSWIQENILSKIDINNVDEQMNVVIDIEQQNNVAIAASFITFFDTNHFDIQLALPKSLDDEPEMMVSKMPKNTDELNTDDDDDDDDDEENDDEQHERDFQQVLQSARRINQTRYEHTPKRKLSTDEDKTSTKKSKTTTNNDNNTRSKPSGPIRHQCHECPKSFLNRTSLVRHCHRQHDQHRQVKSNKTSLRPGLPTQNPLGRGRHATDTSSLSCCSINFVLSHEFLQQQFQHFYAQKTLHIIDKLIQRFPFYSAVYDQEQQIDSDETNLLLTSILSAHEFGLTFHHLYQQVKSVMTFCECVKQLNDYLVRGIVIAAGSRTRIFVHRKYARSWLIYSIRFRQHDDNNNNNLETLLTSTFVESPTTSKTSTTEIQTTQNDRQMKLFNFSNGDNQLISDQCERIVFVPRPWKSTDGTINYTVLQRMMESLLLFIIDHPGVNLEYLYEHYKCVLQPVAIDDCIELFQQMNCLETVRVSLKRTVEKQIDLYSTEDSDSDDDVHEQEEENCQYDHNNDLERIFYKANYNHQQTTLYCFPTYDCLAKFGVSFPSSLTSQQHGIDRMPFPSY</sequence>
<comment type="subcellular location">
    <subcellularLocation>
        <location evidence="1">Nucleus</location>
    </subcellularLocation>
</comment>
<dbReference type="InterPro" id="IPR007309">
    <property type="entry name" value="TFIIIC_Bblock-bd"/>
</dbReference>
<comment type="caution">
    <text evidence="9">The sequence shown here is derived from an EMBL/GenBank/DDBJ whole genome shotgun (WGS) entry which is preliminary data.</text>
</comment>
<feature type="compositionally biased region" description="Polar residues" evidence="7">
    <location>
        <begin position="1619"/>
        <end position="1630"/>
    </location>
</feature>
<keyword evidence="3" id="KW-0238">DNA-binding</keyword>
<evidence type="ECO:0000256" key="5">
    <source>
        <dbReference type="ARBA" id="ARBA00023242"/>
    </source>
</evidence>
<evidence type="ECO:0000256" key="4">
    <source>
        <dbReference type="ARBA" id="ARBA00023163"/>
    </source>
</evidence>
<dbReference type="PANTHER" id="PTHR15180:SF1">
    <property type="entry name" value="GENERAL TRANSCRIPTION FACTOR 3C POLYPEPTIDE 1"/>
    <property type="match status" value="1"/>
</dbReference>
<evidence type="ECO:0000256" key="1">
    <source>
        <dbReference type="ARBA" id="ARBA00004123"/>
    </source>
</evidence>
<feature type="region of interest" description="Disordered" evidence="7">
    <location>
        <begin position="1585"/>
        <end position="1672"/>
    </location>
</feature>
<dbReference type="GO" id="GO:0003677">
    <property type="term" value="F:DNA binding"/>
    <property type="evidence" value="ECO:0007669"/>
    <property type="project" value="UniProtKB-KW"/>
</dbReference>
<feature type="region of interest" description="Disordered" evidence="7">
    <location>
        <begin position="1693"/>
        <end position="1723"/>
    </location>
</feature>
<dbReference type="GO" id="GO:0005634">
    <property type="term" value="C:nucleus"/>
    <property type="evidence" value="ECO:0007669"/>
    <property type="project" value="UniProtKB-SubCell"/>
</dbReference>
<dbReference type="GO" id="GO:0042791">
    <property type="term" value="P:5S class rRNA transcription by RNA polymerase III"/>
    <property type="evidence" value="ECO:0007669"/>
    <property type="project" value="TreeGrafter"/>
</dbReference>
<feature type="compositionally biased region" description="Acidic residues" evidence="7">
    <location>
        <begin position="332"/>
        <end position="364"/>
    </location>
</feature>
<evidence type="ECO:0000259" key="8">
    <source>
        <dbReference type="PROSITE" id="PS50157"/>
    </source>
</evidence>
<dbReference type="PROSITE" id="PS00028">
    <property type="entry name" value="ZINC_FINGER_C2H2_1"/>
    <property type="match status" value="1"/>
</dbReference>